<dbReference type="PaxDb" id="6945-B7QMQ8"/>
<protein>
    <recommendedName>
        <fullName evidence="6">Microplusin</fullName>
    </recommendedName>
</protein>
<evidence type="ECO:0008006" key="6">
    <source>
        <dbReference type="Google" id="ProtNLM"/>
    </source>
</evidence>
<sequence>MKIALLCSLVLAVVYAVEAGALCHMDHEKLASTILCMSEKIPTELKEKVHALNKEGTPFPEFIKKHCDSGTDYKEVMKESMSEEELASLKKAYGECTSA</sequence>
<accession>B7QMQ8</accession>
<organism>
    <name type="scientific">Ixodes scapularis</name>
    <name type="common">Black-legged tick</name>
    <name type="synonym">Deer tick</name>
    <dbReference type="NCBI Taxonomy" id="6945"/>
    <lineage>
        <taxon>Eukaryota</taxon>
        <taxon>Metazoa</taxon>
        <taxon>Ecdysozoa</taxon>
        <taxon>Arthropoda</taxon>
        <taxon>Chelicerata</taxon>
        <taxon>Arachnida</taxon>
        <taxon>Acari</taxon>
        <taxon>Parasitiformes</taxon>
        <taxon>Ixodida</taxon>
        <taxon>Ixodoidea</taxon>
        <taxon>Ixodidae</taxon>
        <taxon>Ixodinae</taxon>
        <taxon>Ixodes</taxon>
    </lineage>
</organism>
<dbReference type="AlphaFoldDB" id="B7QMQ8"/>
<evidence type="ECO:0000256" key="1">
    <source>
        <dbReference type="SAM" id="SignalP"/>
    </source>
</evidence>
<dbReference type="VEuPathDB" id="VectorBase:ISCI023904"/>
<reference evidence="2 4" key="1">
    <citation type="submission" date="2008-03" db="EMBL/GenBank/DDBJ databases">
        <title>Annotation of Ixodes scapularis.</title>
        <authorList>
            <consortium name="Ixodes scapularis Genome Project Consortium"/>
            <person name="Caler E."/>
            <person name="Hannick L.I."/>
            <person name="Bidwell S."/>
            <person name="Joardar V."/>
            <person name="Thiagarajan M."/>
            <person name="Amedeo P."/>
            <person name="Galinsky K.J."/>
            <person name="Schobel S."/>
            <person name="Inman J."/>
            <person name="Hostetler J."/>
            <person name="Miller J."/>
            <person name="Hammond M."/>
            <person name="Megy K."/>
            <person name="Lawson D."/>
            <person name="Kodira C."/>
            <person name="Sutton G."/>
            <person name="Meyer J."/>
            <person name="Hill C.A."/>
            <person name="Birren B."/>
            <person name="Nene V."/>
            <person name="Collins F."/>
            <person name="Alarcon-Chaidez F."/>
            <person name="Wikel S."/>
            <person name="Strausberg R."/>
        </authorList>
    </citation>
    <scope>NUCLEOTIDE SEQUENCE [LARGE SCALE GENOMIC DNA]</scope>
    <source>
        <strain evidence="4">Wikel</strain>
        <strain evidence="2">Wikel colony</strain>
    </source>
</reference>
<dbReference type="HOGENOM" id="CLU_2322945_0_0_1"/>
<dbReference type="EMBL" id="ABJB010178416">
    <property type="status" value="NOT_ANNOTATED_CDS"/>
    <property type="molecule type" value="Genomic_DNA"/>
</dbReference>
<proteinExistence type="evidence at protein level"/>
<reference evidence="3" key="2">
    <citation type="submission" date="2020-05" db="UniProtKB">
        <authorList>
            <consortium name="EnsemblMetazoa"/>
        </authorList>
    </citation>
    <scope>IDENTIFICATION</scope>
    <source>
        <strain evidence="3">wikel</strain>
    </source>
</reference>
<name>B7QMQ8_IXOSC</name>
<feature type="chain" id="PRO_5014568395" description="Microplusin" evidence="1">
    <location>
        <begin position="20"/>
        <end position="99"/>
    </location>
</feature>
<dbReference type="EnsemblMetazoa" id="ISCW023904-RA">
    <property type="protein sequence ID" value="ISCW023904-PA"/>
    <property type="gene ID" value="ISCW023904"/>
</dbReference>
<keyword evidence="4" id="KW-1185">Reference proteome</keyword>
<gene>
    <name evidence="3" type="primary">8043578</name>
    <name evidence="2" type="ORF">IscW_ISCW023904</name>
</gene>
<dbReference type="Proteomes" id="UP000001555">
    <property type="component" value="Unassembled WGS sequence"/>
</dbReference>
<evidence type="ECO:0007829" key="5">
    <source>
        <dbReference type="PeptideAtlas" id="B7QMQ8"/>
    </source>
</evidence>
<dbReference type="VEuPathDB" id="VectorBase:ISCP_005235"/>
<keyword evidence="5" id="KW-1267">Proteomics identification</keyword>
<dbReference type="Gene3D" id="1.10.150.440">
    <property type="match status" value="1"/>
</dbReference>
<dbReference type="InParanoid" id="B7QMQ8"/>
<dbReference type="EMBL" id="DS972524">
    <property type="protein sequence ID" value="EEC20130.1"/>
    <property type="molecule type" value="Genomic_DNA"/>
</dbReference>
<evidence type="ECO:0000313" key="2">
    <source>
        <dbReference type="EMBL" id="EEC20130.1"/>
    </source>
</evidence>
<feature type="signal peptide" evidence="1">
    <location>
        <begin position="1"/>
        <end position="19"/>
    </location>
</feature>
<evidence type="ECO:0000313" key="3">
    <source>
        <dbReference type="EnsemblMetazoa" id="ISCW023904-PA"/>
    </source>
</evidence>
<dbReference type="EMBL" id="ABJB010945090">
    <property type="status" value="NOT_ANNOTATED_CDS"/>
    <property type="molecule type" value="Genomic_DNA"/>
</dbReference>
<dbReference type="VEuPathDB" id="VectorBase:ISCW023904"/>
<evidence type="ECO:0000313" key="4">
    <source>
        <dbReference type="Proteomes" id="UP000001555"/>
    </source>
</evidence>
<keyword evidence="1" id="KW-0732">Signal</keyword>